<evidence type="ECO:0000313" key="7">
    <source>
        <dbReference type="Proteomes" id="UP000030528"/>
    </source>
</evidence>
<dbReference type="GO" id="GO:0030267">
    <property type="term" value="F:glyoxylate reductase (NADPH) activity"/>
    <property type="evidence" value="ECO:0007669"/>
    <property type="project" value="TreeGrafter"/>
</dbReference>
<dbReference type="PANTHER" id="PTHR10996:SF283">
    <property type="entry name" value="GLYOXYLATE_HYDROXYPYRUVATE REDUCTASE B"/>
    <property type="match status" value="1"/>
</dbReference>
<evidence type="ECO:0000256" key="3">
    <source>
        <dbReference type="RuleBase" id="RU003719"/>
    </source>
</evidence>
<dbReference type="GO" id="GO:0005829">
    <property type="term" value="C:cytosol"/>
    <property type="evidence" value="ECO:0007669"/>
    <property type="project" value="TreeGrafter"/>
</dbReference>
<dbReference type="CDD" id="cd05301">
    <property type="entry name" value="GDH"/>
    <property type="match status" value="1"/>
</dbReference>
<accession>A0A0A5GC92</accession>
<feature type="domain" description="D-isomer specific 2-hydroxyacid dehydrogenase NAD-binding" evidence="5">
    <location>
        <begin position="111"/>
        <end position="289"/>
    </location>
</feature>
<dbReference type="SUPFAM" id="SSF51735">
    <property type="entry name" value="NAD(P)-binding Rossmann-fold domains"/>
    <property type="match status" value="1"/>
</dbReference>
<dbReference type="PANTHER" id="PTHR10996">
    <property type="entry name" value="2-HYDROXYACID DEHYDROGENASE-RELATED"/>
    <property type="match status" value="1"/>
</dbReference>
<dbReference type="FunFam" id="3.40.50.720:FF:000462">
    <property type="entry name" value="Glyoxylate reductase (NADP+)"/>
    <property type="match status" value="1"/>
</dbReference>
<dbReference type="Pfam" id="PF02826">
    <property type="entry name" value="2-Hacid_dh_C"/>
    <property type="match status" value="1"/>
</dbReference>
<reference evidence="6 7" key="1">
    <citation type="submission" date="2013-08" db="EMBL/GenBank/DDBJ databases">
        <authorList>
            <person name="Huang J."/>
            <person name="Wang G."/>
        </authorList>
    </citation>
    <scope>NUCLEOTIDE SEQUENCE [LARGE SCALE GENOMIC DNA]</scope>
    <source>
        <strain evidence="6 7">JSM 076056</strain>
    </source>
</reference>
<comment type="caution">
    <text evidence="6">The sequence shown here is derived from an EMBL/GenBank/DDBJ whole genome shotgun (WGS) entry which is preliminary data.</text>
</comment>
<dbReference type="eggNOG" id="COG1052">
    <property type="taxonomic scope" value="Bacteria"/>
</dbReference>
<dbReference type="InterPro" id="IPR006139">
    <property type="entry name" value="D-isomer_2_OHA_DH_cat_dom"/>
</dbReference>
<evidence type="ECO:0000259" key="5">
    <source>
        <dbReference type="Pfam" id="PF02826"/>
    </source>
</evidence>
<dbReference type="PROSITE" id="PS00065">
    <property type="entry name" value="D_2_HYDROXYACID_DH_1"/>
    <property type="match status" value="1"/>
</dbReference>
<feature type="domain" description="D-isomer specific 2-hydroxyacid dehydrogenase catalytic" evidence="4">
    <location>
        <begin position="7"/>
        <end position="320"/>
    </location>
</feature>
<gene>
    <name evidence="6" type="ORF">N781_07655</name>
</gene>
<name>A0A0A5GC92_9BACI</name>
<dbReference type="Gene3D" id="3.40.50.720">
    <property type="entry name" value="NAD(P)-binding Rossmann-like Domain"/>
    <property type="match status" value="2"/>
</dbReference>
<sequence>MNKPAIYITRQLPESVIAPYRNILDIEMWSKSEQPVDASTLMDKAQQVDGLVTMLSDQVSSELLGTAKGLKAVANLAVGFDNIDLTSAEENEVVVTNTPDVLTETTADLTFALMLATARRIVEAADYVRNDEWKNWAPYLLAGTDVHHKTIGIVGMGRIGEAVAQRAKGFNMNILYHNRSRNTEAEQALQANYATFEELLIESDYVVCLAPYTEETHEMFNTQAFQKMKDTAIFINASRGKNVDEEALYDALVAKEIKAAGVDVYRQEPIRASHPLLSLDNVVALPHIGSSSEETRTAMIQLCLDNLIELFNGNVAKTPVTEKKRLST</sequence>
<protein>
    <submittedName>
        <fullName evidence="6">2-ketogluconate reductase</fullName>
    </submittedName>
</protein>
<dbReference type="InterPro" id="IPR036291">
    <property type="entry name" value="NAD(P)-bd_dom_sf"/>
</dbReference>
<dbReference type="GO" id="GO:0016618">
    <property type="term" value="F:hydroxypyruvate reductase [NAD(P)H] activity"/>
    <property type="evidence" value="ECO:0007669"/>
    <property type="project" value="TreeGrafter"/>
</dbReference>
<comment type="similarity">
    <text evidence="1 3">Belongs to the D-isomer specific 2-hydroxyacid dehydrogenase family.</text>
</comment>
<dbReference type="OrthoDB" id="9805416at2"/>
<evidence type="ECO:0000313" key="6">
    <source>
        <dbReference type="EMBL" id="KGX89629.1"/>
    </source>
</evidence>
<keyword evidence="2 3" id="KW-0560">Oxidoreductase</keyword>
<dbReference type="SUPFAM" id="SSF52283">
    <property type="entry name" value="Formate/glycerate dehydrogenase catalytic domain-like"/>
    <property type="match status" value="1"/>
</dbReference>
<evidence type="ECO:0000256" key="2">
    <source>
        <dbReference type="ARBA" id="ARBA00023002"/>
    </source>
</evidence>
<organism evidence="6 7">
    <name type="scientific">Pontibacillus halophilus JSM 076056 = DSM 19796</name>
    <dbReference type="NCBI Taxonomy" id="1385510"/>
    <lineage>
        <taxon>Bacteria</taxon>
        <taxon>Bacillati</taxon>
        <taxon>Bacillota</taxon>
        <taxon>Bacilli</taxon>
        <taxon>Bacillales</taxon>
        <taxon>Bacillaceae</taxon>
        <taxon>Pontibacillus</taxon>
    </lineage>
</organism>
<dbReference type="InterPro" id="IPR029752">
    <property type="entry name" value="D-isomer_DH_CS1"/>
</dbReference>
<dbReference type="GO" id="GO:0051287">
    <property type="term" value="F:NAD binding"/>
    <property type="evidence" value="ECO:0007669"/>
    <property type="project" value="InterPro"/>
</dbReference>
<dbReference type="Proteomes" id="UP000030528">
    <property type="component" value="Unassembled WGS sequence"/>
</dbReference>
<evidence type="ECO:0000259" key="4">
    <source>
        <dbReference type="Pfam" id="PF00389"/>
    </source>
</evidence>
<dbReference type="RefSeq" id="WP_026801358.1">
    <property type="nucleotide sequence ID" value="NZ_AULI01000016.1"/>
</dbReference>
<dbReference type="Pfam" id="PF00389">
    <property type="entry name" value="2-Hacid_dh"/>
    <property type="match status" value="1"/>
</dbReference>
<proteinExistence type="inferred from homology"/>
<evidence type="ECO:0000256" key="1">
    <source>
        <dbReference type="ARBA" id="ARBA00005854"/>
    </source>
</evidence>
<dbReference type="InterPro" id="IPR006140">
    <property type="entry name" value="D-isomer_DH_NAD-bd"/>
</dbReference>
<dbReference type="AlphaFoldDB" id="A0A0A5GC92"/>
<keyword evidence="7" id="KW-1185">Reference proteome</keyword>
<dbReference type="EMBL" id="AVPE01000021">
    <property type="protein sequence ID" value="KGX89629.1"/>
    <property type="molecule type" value="Genomic_DNA"/>
</dbReference>
<dbReference type="InterPro" id="IPR050223">
    <property type="entry name" value="D-isomer_2-hydroxyacid_DH"/>
</dbReference>
<dbReference type="STRING" id="1385510.GCA_000425205_03135"/>